<proteinExistence type="predicted"/>
<gene>
    <name evidence="1" type="ORF">NIOZUU157_00016</name>
</gene>
<dbReference type="EMBL" id="MW030534">
    <property type="protein sequence ID" value="QPI16136.1"/>
    <property type="molecule type" value="Genomic_DNA"/>
</dbReference>
<name>A0A7S9ST94_9VIRU</name>
<protein>
    <submittedName>
        <fullName evidence="1">Uncharacterized protein</fullName>
    </submittedName>
</protein>
<reference evidence="1" key="1">
    <citation type="submission" date="2020-08" db="EMBL/GenBank/DDBJ databases">
        <title>Bridging the membrane lipid divide: bacteria of the FCB group superphylum have the potential to synthesize archaeal ether lipids.</title>
        <authorList>
            <person name="Villanueva L."/>
            <person name="von Meijenfeldt F.A.B."/>
            <person name="Westbye A.B."/>
            <person name="Yadav S."/>
            <person name="Hopmans E.C."/>
            <person name="Dutilh B.E."/>
            <person name="Sinninghe Damste J.S."/>
        </authorList>
    </citation>
    <scope>NUCLEOTIDE SEQUENCE</scope>
    <source>
        <strain evidence="1">NIOZ-UU157</strain>
    </source>
</reference>
<evidence type="ECO:0000313" key="1">
    <source>
        <dbReference type="EMBL" id="QPI16136.1"/>
    </source>
</evidence>
<sequence length="79" mass="9280">MKLIDKLKPEVIEALDDAKIQYSASHRRIFATLNQISEYRDLTVDQLNLITCYLPEDLKPHSPIGWMYGDNILDKKYRL</sequence>
<accession>A0A7S9ST94</accession>
<organism evidence="1">
    <name type="scientific">Virus NIOZ-UU157</name>
    <dbReference type="NCBI Taxonomy" id="2763269"/>
    <lineage>
        <taxon>Viruses</taxon>
    </lineage>
</organism>